<reference evidence="10" key="1">
    <citation type="journal article" date="2013" name="Genome Announc.">
        <title>Genome sequence of the food spoilage yeast Zygosaccharomyces bailii CLIB 213(T).</title>
        <authorList>
            <person name="Galeote V."/>
            <person name="Bigey F."/>
            <person name="Devillers H."/>
            <person name="Neuveglise C."/>
            <person name="Dequin S."/>
        </authorList>
    </citation>
    <scope>NUCLEOTIDE SEQUENCE [LARGE SCALE GENOMIC DNA]</scope>
    <source>
        <strain evidence="10">CLIB 213 / ATCC 58445 / CBS 680 / CCRC 21525 / NBRC 1098 / NCYC 1416 / NRRL Y-2227</strain>
    </source>
</reference>
<feature type="compositionally biased region" description="Polar residues" evidence="8">
    <location>
        <begin position="190"/>
        <end position="204"/>
    </location>
</feature>
<dbReference type="InterPro" id="IPR021110">
    <property type="entry name" value="DNA_rep_checkpnt_protein"/>
</dbReference>
<evidence type="ECO:0000256" key="1">
    <source>
        <dbReference type="ARBA" id="ARBA00004123"/>
    </source>
</evidence>
<keyword evidence="4 7" id="KW-0235">DNA replication</keyword>
<dbReference type="FunFam" id="1.10.10.1460:FF:000001">
    <property type="entry name" value="DNA replication regulator Sld2"/>
    <property type="match status" value="1"/>
</dbReference>
<dbReference type="GO" id="GO:0031261">
    <property type="term" value="C:DNA replication preinitiation complex"/>
    <property type="evidence" value="ECO:0007669"/>
    <property type="project" value="TreeGrafter"/>
</dbReference>
<dbReference type="PANTHER" id="PTHR28124:SF1">
    <property type="entry name" value="DNA REPLICATION REGULATOR SLD2"/>
    <property type="match status" value="1"/>
</dbReference>
<keyword evidence="6 7" id="KW-0131">Cell cycle</keyword>
<dbReference type="PANTHER" id="PTHR28124">
    <property type="entry name" value="DNA REPLICATION REGULATOR SLD2"/>
    <property type="match status" value="1"/>
</dbReference>
<dbReference type="Proteomes" id="UP000019375">
    <property type="component" value="Unassembled WGS sequence"/>
</dbReference>
<organism evidence="9 10">
    <name type="scientific">Zygosaccharomyces bailii (strain CLIB 213 / ATCC 58445 / CBS 680 / BCRC 21525 / NBRC 1098 / NCYC 1416 / NRRL Y-2227)</name>
    <dbReference type="NCBI Taxonomy" id="1333698"/>
    <lineage>
        <taxon>Eukaryota</taxon>
        <taxon>Fungi</taxon>
        <taxon>Dikarya</taxon>
        <taxon>Ascomycota</taxon>
        <taxon>Saccharomycotina</taxon>
        <taxon>Saccharomycetes</taxon>
        <taxon>Saccharomycetales</taxon>
        <taxon>Saccharomycetaceae</taxon>
        <taxon>Zygosaccharomyces</taxon>
    </lineage>
</organism>
<evidence type="ECO:0000256" key="3">
    <source>
        <dbReference type="ARBA" id="ARBA00018363"/>
    </source>
</evidence>
<evidence type="ECO:0000256" key="4">
    <source>
        <dbReference type="ARBA" id="ARBA00022705"/>
    </source>
</evidence>
<dbReference type="Pfam" id="PF11719">
    <property type="entry name" value="Drc1-Sld2"/>
    <property type="match status" value="1"/>
</dbReference>
<evidence type="ECO:0000313" key="10">
    <source>
        <dbReference type="Proteomes" id="UP000019375"/>
    </source>
</evidence>
<evidence type="ECO:0000256" key="6">
    <source>
        <dbReference type="ARBA" id="ARBA00023306"/>
    </source>
</evidence>
<accession>A0A8J2X7C7</accession>
<evidence type="ECO:0000256" key="8">
    <source>
        <dbReference type="SAM" id="MobiDB-lite"/>
    </source>
</evidence>
<evidence type="ECO:0000313" key="9">
    <source>
        <dbReference type="EMBL" id="CDF89023.1"/>
    </source>
</evidence>
<dbReference type="GO" id="GO:0003688">
    <property type="term" value="F:DNA replication origin binding"/>
    <property type="evidence" value="ECO:0007669"/>
    <property type="project" value="TreeGrafter"/>
</dbReference>
<feature type="region of interest" description="Disordered" evidence="8">
    <location>
        <begin position="241"/>
        <end position="266"/>
    </location>
</feature>
<proteinExistence type="inferred from homology"/>
<feature type="compositionally biased region" description="Basic residues" evidence="8">
    <location>
        <begin position="354"/>
        <end position="372"/>
    </location>
</feature>
<evidence type="ECO:0000256" key="2">
    <source>
        <dbReference type="ARBA" id="ARBA00007276"/>
    </source>
</evidence>
<gene>
    <name evidence="9" type="ORF">BN860_07404g</name>
</gene>
<evidence type="ECO:0000256" key="7">
    <source>
        <dbReference type="RuleBase" id="RU367067"/>
    </source>
</evidence>
<comment type="similarity">
    <text evidence="2 7">Belongs to the SLD2 family.</text>
</comment>
<name>A0A8J2X7C7_ZYGB2</name>
<dbReference type="GO" id="GO:1902977">
    <property type="term" value="P:mitotic DNA replication preinitiation complex assembly"/>
    <property type="evidence" value="ECO:0007669"/>
    <property type="project" value="TreeGrafter"/>
</dbReference>
<dbReference type="InterPro" id="IPR040203">
    <property type="entry name" value="Sld2"/>
</dbReference>
<dbReference type="Gene3D" id="1.10.10.1460">
    <property type="match status" value="1"/>
</dbReference>
<sequence>MNLEQLKVGLKTWEHDFEAKHHRAPTKDDIRRLPDIKQMYKQYQAIKKQEAKISKVVATPSKEVYSPKKSRTTVDADRSSGIELGPTPQIYGKAISIFELKLSPVKRSLTFEEQDQSFVASAASTDLEESDSEDIKRRLEFPVTTPNSSPFKRLKPAVHKYYGPNSPMKLEEENIKLTITRGSPLRRTPQKNSNLANENVSFSPSPLVRRPLTKSLLELAREHEAILEEFENLDEKERIFSQEADQSSSDAQNDENSTETANVKKPKRRRILRRLVPAEETKLVPRDISKELLRLKKQQVQHFLGKETTEQTEEDENSPPEVSKTKGRDVPPPGKSVQAKKRKSKYNLVSNNFKRLRLPRKNSGNRRWQRRR</sequence>
<evidence type="ECO:0000256" key="5">
    <source>
        <dbReference type="ARBA" id="ARBA00023242"/>
    </source>
</evidence>
<dbReference type="EMBL" id="HG316456">
    <property type="protein sequence ID" value="CDF89023.1"/>
    <property type="molecule type" value="Genomic_DNA"/>
</dbReference>
<keyword evidence="5 7" id="KW-0539">Nucleus</keyword>
<feature type="compositionally biased region" description="Low complexity" evidence="8">
    <location>
        <begin position="241"/>
        <end position="251"/>
    </location>
</feature>
<comment type="subcellular location">
    <subcellularLocation>
        <location evidence="1 7">Nucleus</location>
    </subcellularLocation>
</comment>
<comment type="function">
    <text evidence="7">Has a role in the initiation of DNA replication. Required at S-phase checkpoint.</text>
</comment>
<feature type="region of interest" description="Disordered" evidence="8">
    <location>
        <begin position="184"/>
        <end position="204"/>
    </location>
</feature>
<dbReference type="AlphaFoldDB" id="A0A8J2X7C7"/>
<dbReference type="GO" id="GO:0000727">
    <property type="term" value="P:double-strand break repair via break-induced replication"/>
    <property type="evidence" value="ECO:0007669"/>
    <property type="project" value="TreeGrafter"/>
</dbReference>
<dbReference type="GO" id="GO:0006270">
    <property type="term" value="P:DNA replication initiation"/>
    <property type="evidence" value="ECO:0007669"/>
    <property type="project" value="UniProtKB-UniRule"/>
</dbReference>
<protein>
    <recommendedName>
        <fullName evidence="3 7">DNA replication regulator SLD2</fullName>
    </recommendedName>
</protein>
<keyword evidence="10" id="KW-1185">Reference proteome</keyword>
<dbReference type="OrthoDB" id="8775810at2759"/>
<dbReference type="CDD" id="cd22289">
    <property type="entry name" value="RecQL4_SLD2_NTD"/>
    <property type="match status" value="1"/>
</dbReference>
<feature type="region of interest" description="Disordered" evidence="8">
    <location>
        <begin position="304"/>
        <end position="372"/>
    </location>
</feature>
<dbReference type="GO" id="GO:0003697">
    <property type="term" value="F:single-stranded DNA binding"/>
    <property type="evidence" value="ECO:0007669"/>
    <property type="project" value="TreeGrafter"/>
</dbReference>